<dbReference type="RefSeq" id="WP_187423091.1">
    <property type="nucleotide sequence ID" value="NZ_CP060637.1"/>
</dbReference>
<evidence type="ECO:0000313" key="2">
    <source>
        <dbReference type="Proteomes" id="UP000515913"/>
    </source>
</evidence>
<dbReference type="Proteomes" id="UP000515913">
    <property type="component" value="Chromosome"/>
</dbReference>
<name>A0A7G9GYB4_9FUSO</name>
<keyword evidence="2" id="KW-1185">Reference proteome</keyword>
<gene>
    <name evidence="1" type="ORF">H9Q81_02855</name>
</gene>
<sequence length="290" mass="34144">MEIKNKLYPHPVLRENNDDYINSSFEMDLSYEKDIKRLKLNINFKLNNKTLEKMLLDEKVEYVVHIECPKTSYRRIITTTEKILSENLKDENILGKIQVTSFIVVKENILNYENESFNSDYFGMKFNLEKGTILAIGDSYKIDVDKEKESLGNVPSIFIICKKMTTDEIGINIEYNMDKIRIDLNISDYEKYTQLVSTSTQFIDVINSSLIFPTLIYVFEKLKNEFDEIEENDYRWFKALKNIFEKYGYRFNQELFENETSLQLAQKILDFPFSKSLNALQSGVDEGVEE</sequence>
<reference evidence="1 2" key="1">
    <citation type="submission" date="2020-08" db="EMBL/GenBank/DDBJ databases">
        <authorList>
            <person name="Liu C."/>
            <person name="Sun Q."/>
        </authorList>
    </citation>
    <scope>NUCLEOTIDE SEQUENCE [LARGE SCALE GENOMIC DNA]</scope>
    <source>
        <strain evidence="1 2">NSJ-57</strain>
    </source>
</reference>
<accession>A0A7G9GYB4</accession>
<protein>
    <submittedName>
        <fullName evidence="1">Uncharacterized protein</fullName>
    </submittedName>
</protein>
<evidence type="ECO:0000313" key="1">
    <source>
        <dbReference type="EMBL" id="QNM15796.1"/>
    </source>
</evidence>
<dbReference type="KEGG" id="fho:H9Q81_02855"/>
<proteinExistence type="predicted"/>
<organism evidence="1 2">
    <name type="scientific">Fusobacterium hominis</name>
    <dbReference type="NCBI Taxonomy" id="2764326"/>
    <lineage>
        <taxon>Bacteria</taxon>
        <taxon>Fusobacteriati</taxon>
        <taxon>Fusobacteriota</taxon>
        <taxon>Fusobacteriia</taxon>
        <taxon>Fusobacteriales</taxon>
        <taxon>Fusobacteriaceae</taxon>
        <taxon>Fusobacterium</taxon>
    </lineage>
</organism>
<dbReference type="EMBL" id="CP060637">
    <property type="protein sequence ID" value="QNM15796.1"/>
    <property type="molecule type" value="Genomic_DNA"/>
</dbReference>
<dbReference type="AlphaFoldDB" id="A0A7G9GYB4"/>